<dbReference type="InterPro" id="IPR032466">
    <property type="entry name" value="Metal_Hydrolase"/>
</dbReference>
<dbReference type="Gene3D" id="3.20.20.140">
    <property type="entry name" value="Metal-dependent hydrolases"/>
    <property type="match status" value="1"/>
</dbReference>
<comment type="caution">
    <text evidence="3">The sequence shown here is derived from an EMBL/GenBank/DDBJ whole genome shotgun (WGS) entry which is preliminary data.</text>
</comment>
<proteinExistence type="predicted"/>
<dbReference type="PANTHER" id="PTHR21240">
    <property type="entry name" value="2-AMINO-3-CARBOXYLMUCONATE-6-SEMIALDEHYDE DECARBOXYLASE"/>
    <property type="match status" value="1"/>
</dbReference>
<keyword evidence="1" id="KW-0456">Lyase</keyword>
<dbReference type="EMBL" id="BART01000858">
    <property type="protein sequence ID" value="GAG57669.1"/>
    <property type="molecule type" value="Genomic_DNA"/>
</dbReference>
<feature type="domain" description="Amidohydrolase-related" evidence="2">
    <location>
        <begin position="11"/>
        <end position="278"/>
    </location>
</feature>
<dbReference type="SUPFAM" id="SSF51556">
    <property type="entry name" value="Metallo-dependent hydrolases"/>
    <property type="match status" value="1"/>
</dbReference>
<dbReference type="InterPro" id="IPR032465">
    <property type="entry name" value="ACMSD"/>
</dbReference>
<name>X0YMZ6_9ZZZZ</name>
<dbReference type="CDD" id="cd01292">
    <property type="entry name" value="metallo-dependent_hydrolases"/>
    <property type="match status" value="1"/>
</dbReference>
<dbReference type="GO" id="GO:0016787">
    <property type="term" value="F:hydrolase activity"/>
    <property type="evidence" value="ECO:0007669"/>
    <property type="project" value="InterPro"/>
</dbReference>
<dbReference type="GO" id="GO:0016831">
    <property type="term" value="F:carboxy-lyase activity"/>
    <property type="evidence" value="ECO:0007669"/>
    <property type="project" value="InterPro"/>
</dbReference>
<dbReference type="InterPro" id="IPR006680">
    <property type="entry name" value="Amidohydro-rel"/>
</dbReference>
<protein>
    <recommendedName>
        <fullName evidence="2">Amidohydrolase-related domain-containing protein</fullName>
    </recommendedName>
</protein>
<evidence type="ECO:0000259" key="2">
    <source>
        <dbReference type="Pfam" id="PF04909"/>
    </source>
</evidence>
<dbReference type="GO" id="GO:0005737">
    <property type="term" value="C:cytoplasm"/>
    <property type="evidence" value="ECO:0007669"/>
    <property type="project" value="TreeGrafter"/>
</dbReference>
<gene>
    <name evidence="3" type="ORF">S01H4_03477</name>
</gene>
<dbReference type="GO" id="GO:0019748">
    <property type="term" value="P:secondary metabolic process"/>
    <property type="evidence" value="ECO:0007669"/>
    <property type="project" value="TreeGrafter"/>
</dbReference>
<evidence type="ECO:0000313" key="3">
    <source>
        <dbReference type="EMBL" id="GAG57669.1"/>
    </source>
</evidence>
<dbReference type="AlphaFoldDB" id="X0YMZ6"/>
<accession>X0YMZ6</accession>
<sequence>MVYAPKDFKYIDSHTHFFSPEMFKSIWNFFEEHKWPIFYKLPNDELIQILKKNHVKAFTTYNYAHKKDIAEEMNEWTNEFVKENPNTIPFGTVWPEDENREEYTEKLFSLYNFQGIKIQPLVQEFYPNDPRMKKIYKIVEKNNKIITWHAGTAPYRNEYVGIKNFQKFLDNFPDMRLIIAHMGAFEYDKFIKLLDKHENMYLDTTMIYIRDNIFPERKIKRPKPEVLLSYQDRILFGSDFPNIPYSYENSLLGLLDLDLSRNFYRDIFYKNAKKLFNLKID</sequence>
<dbReference type="PANTHER" id="PTHR21240:SF28">
    <property type="entry name" value="ISO-OROTATE DECARBOXYLASE (EUROFUNG)"/>
    <property type="match status" value="1"/>
</dbReference>
<evidence type="ECO:0000256" key="1">
    <source>
        <dbReference type="ARBA" id="ARBA00023239"/>
    </source>
</evidence>
<dbReference type="Pfam" id="PF04909">
    <property type="entry name" value="Amidohydro_2"/>
    <property type="match status" value="1"/>
</dbReference>
<reference evidence="3" key="1">
    <citation type="journal article" date="2014" name="Front. Microbiol.">
        <title>High frequency of phylogenetically diverse reductive dehalogenase-homologous genes in deep subseafloor sedimentary metagenomes.</title>
        <authorList>
            <person name="Kawai M."/>
            <person name="Futagami T."/>
            <person name="Toyoda A."/>
            <person name="Takaki Y."/>
            <person name="Nishi S."/>
            <person name="Hori S."/>
            <person name="Arai W."/>
            <person name="Tsubouchi T."/>
            <person name="Morono Y."/>
            <person name="Uchiyama I."/>
            <person name="Ito T."/>
            <person name="Fujiyama A."/>
            <person name="Inagaki F."/>
            <person name="Takami H."/>
        </authorList>
    </citation>
    <scope>NUCLEOTIDE SEQUENCE</scope>
    <source>
        <strain evidence="3">Expedition CK06-06</strain>
    </source>
</reference>
<organism evidence="3">
    <name type="scientific">marine sediment metagenome</name>
    <dbReference type="NCBI Taxonomy" id="412755"/>
    <lineage>
        <taxon>unclassified sequences</taxon>
        <taxon>metagenomes</taxon>
        <taxon>ecological metagenomes</taxon>
    </lineage>
</organism>